<proteinExistence type="predicted"/>
<organism evidence="1 2">
    <name type="scientific">Candidatus Kaiserbacteria bacterium RIFCSPLOWO2_01_FULL_54_13</name>
    <dbReference type="NCBI Taxonomy" id="1798512"/>
    <lineage>
        <taxon>Bacteria</taxon>
        <taxon>Candidatus Kaiseribacteriota</taxon>
    </lineage>
</organism>
<protein>
    <submittedName>
        <fullName evidence="1">Uncharacterized protein</fullName>
    </submittedName>
</protein>
<accession>A0A1F6F0B7</accession>
<sequence>MTTAVITKIKNDSVPLPKGWRGSRVLVRVTGNTATITKVPKSKTIFTDGDIRALRMLGANVSKQTLAKALRAARG</sequence>
<dbReference type="STRING" id="1798512.A3A39_01890"/>
<dbReference type="EMBL" id="MFLZ01000032">
    <property type="protein sequence ID" value="OGG79301.1"/>
    <property type="molecule type" value="Genomic_DNA"/>
</dbReference>
<reference evidence="1 2" key="1">
    <citation type="journal article" date="2016" name="Nat. Commun.">
        <title>Thousands of microbial genomes shed light on interconnected biogeochemical processes in an aquifer system.</title>
        <authorList>
            <person name="Anantharaman K."/>
            <person name="Brown C.T."/>
            <person name="Hug L.A."/>
            <person name="Sharon I."/>
            <person name="Castelle C.J."/>
            <person name="Probst A.J."/>
            <person name="Thomas B.C."/>
            <person name="Singh A."/>
            <person name="Wilkins M.J."/>
            <person name="Karaoz U."/>
            <person name="Brodie E.L."/>
            <person name="Williams K.H."/>
            <person name="Hubbard S.S."/>
            <person name="Banfield J.F."/>
        </authorList>
    </citation>
    <scope>NUCLEOTIDE SEQUENCE [LARGE SCALE GENOMIC DNA]</scope>
</reference>
<gene>
    <name evidence="1" type="ORF">A3A39_01890</name>
</gene>
<dbReference type="Proteomes" id="UP000177372">
    <property type="component" value="Unassembled WGS sequence"/>
</dbReference>
<evidence type="ECO:0000313" key="1">
    <source>
        <dbReference type="EMBL" id="OGG79301.1"/>
    </source>
</evidence>
<evidence type="ECO:0000313" key="2">
    <source>
        <dbReference type="Proteomes" id="UP000177372"/>
    </source>
</evidence>
<dbReference type="AlphaFoldDB" id="A0A1F6F0B7"/>
<comment type="caution">
    <text evidence="1">The sequence shown here is derived from an EMBL/GenBank/DDBJ whole genome shotgun (WGS) entry which is preliminary data.</text>
</comment>
<name>A0A1F6F0B7_9BACT</name>